<proteinExistence type="predicted"/>
<evidence type="ECO:0000256" key="1">
    <source>
        <dbReference type="SAM" id="Phobius"/>
    </source>
</evidence>
<feature type="transmembrane region" description="Helical" evidence="1">
    <location>
        <begin position="12"/>
        <end position="36"/>
    </location>
</feature>
<accession>A0AAU1UJ73</accession>
<organism evidence="2">
    <name type="scientific">Streptomyces sp. NBC_00119</name>
    <dbReference type="NCBI Taxonomy" id="2975659"/>
    <lineage>
        <taxon>Bacteria</taxon>
        <taxon>Bacillati</taxon>
        <taxon>Actinomycetota</taxon>
        <taxon>Actinomycetes</taxon>
        <taxon>Kitasatosporales</taxon>
        <taxon>Streptomycetaceae</taxon>
        <taxon>Streptomyces</taxon>
    </lineage>
</organism>
<reference evidence="2" key="1">
    <citation type="submission" date="2022-10" db="EMBL/GenBank/DDBJ databases">
        <title>The complete genomes of actinobacterial strains from the NBC collection.</title>
        <authorList>
            <person name="Joergensen T.S."/>
            <person name="Alvarez Arevalo M."/>
            <person name="Sterndorff E.B."/>
            <person name="Faurdal D."/>
            <person name="Vuksanovic O."/>
            <person name="Mourched A.-S."/>
            <person name="Charusanti P."/>
            <person name="Shaw S."/>
            <person name="Blin K."/>
            <person name="Weber T."/>
        </authorList>
    </citation>
    <scope>NUCLEOTIDE SEQUENCE</scope>
    <source>
        <strain evidence="2">NBC_00119</strain>
    </source>
</reference>
<keyword evidence="1" id="KW-0812">Transmembrane</keyword>
<protein>
    <submittedName>
        <fullName evidence="2">Uncharacterized protein</fullName>
    </submittedName>
</protein>
<gene>
    <name evidence="2" type="ORF">OHU69_44460</name>
</gene>
<keyword evidence="1" id="KW-1133">Transmembrane helix</keyword>
<dbReference type="AlphaFoldDB" id="A0AAU1UJ73"/>
<name>A0AAU1UJ73_9ACTN</name>
<sequence>MYGRDEDHIPEAVPLTAGLGHILPTVGLILLCVLLGKRVNEHVKQQPETNSQQAEAASV</sequence>
<evidence type="ECO:0000313" key="2">
    <source>
        <dbReference type="EMBL" id="WTS17470.1"/>
    </source>
</evidence>
<dbReference type="EMBL" id="CP108195">
    <property type="protein sequence ID" value="WTS17470.1"/>
    <property type="molecule type" value="Genomic_DNA"/>
</dbReference>
<keyword evidence="1" id="KW-0472">Membrane</keyword>